<evidence type="ECO:0000313" key="2">
    <source>
        <dbReference type="EMBL" id="CDM67971.1"/>
    </source>
</evidence>
<name>W6RTP9_9CLOT</name>
<dbReference type="InterPro" id="IPR012337">
    <property type="entry name" value="RNaseH-like_sf"/>
</dbReference>
<dbReference type="PROSITE" id="PS50879">
    <property type="entry name" value="RNASE_H_1"/>
    <property type="match status" value="1"/>
</dbReference>
<protein>
    <submittedName>
        <fullName evidence="2">Putative ribonuclease HI</fullName>
    </submittedName>
</protein>
<dbReference type="InterPro" id="IPR036397">
    <property type="entry name" value="RNaseH_sf"/>
</dbReference>
<dbReference type="Proteomes" id="UP000019426">
    <property type="component" value="Chromosome M2/40_rep1"/>
</dbReference>
<reference evidence="2 3" key="1">
    <citation type="submission" date="2013-11" db="EMBL/GenBank/DDBJ databases">
        <title>Complete genome sequence of Clostridum sp. M2/40.</title>
        <authorList>
            <person name="Wibberg D."/>
            <person name="Puehler A."/>
            <person name="Schlueter A."/>
        </authorList>
    </citation>
    <scope>NUCLEOTIDE SEQUENCE [LARGE SCALE GENOMIC DNA]</scope>
    <source>
        <strain evidence="3">M2/40</strain>
    </source>
</reference>
<dbReference type="CDD" id="cd09277">
    <property type="entry name" value="RNase_HI_bacteria_like"/>
    <property type="match status" value="1"/>
</dbReference>
<dbReference type="GO" id="GO:0003676">
    <property type="term" value="F:nucleic acid binding"/>
    <property type="evidence" value="ECO:0007669"/>
    <property type="project" value="InterPro"/>
</dbReference>
<dbReference type="RefSeq" id="WP_044036670.1">
    <property type="nucleotide sequence ID" value="NZ_HG917868.1"/>
</dbReference>
<sequence length="319" mass="36287">MAKKVYAIKEGFDKENNKKIVNVIVNTWAECQRYVTGVKGAKYKSFENIEDAKRFISDSGDVLNKKENDYPKDGLHIYVDGSYNVSTEEYSYGMVAVENDVVLHIESGYSKSNEEANIRQIAGELEGAIRGVEYALTLGKSQVVIFHDYIGIANHATGLWERKDKSSIEYYNKMQALMAAGIKVVFVKVDSHTGDFFNELVDEKCKEELGIPSEKVVESWLSRNVLRVYDDTVKKQISTIAPRGVKNLIVINETNSGENATNVDNIEMEEEISTERLLGRMEERKAIIINMLNSELPIEMIENYTKVSIREIENIRREM</sequence>
<dbReference type="InterPro" id="IPR009027">
    <property type="entry name" value="Ribosomal_bL9/RNase_H1_N"/>
</dbReference>
<dbReference type="SUPFAM" id="SSF53098">
    <property type="entry name" value="Ribonuclease H-like"/>
    <property type="match status" value="1"/>
</dbReference>
<dbReference type="InterPro" id="IPR037056">
    <property type="entry name" value="RNase_H1_N_sf"/>
</dbReference>
<dbReference type="STRING" id="1216932.CM240_0806"/>
<dbReference type="SUPFAM" id="SSF55658">
    <property type="entry name" value="L9 N-domain-like"/>
    <property type="match status" value="1"/>
</dbReference>
<dbReference type="AlphaFoldDB" id="W6RTP9"/>
<organism evidence="2 3">
    <name type="scientific">Clostridium bornimense</name>
    <dbReference type="NCBI Taxonomy" id="1216932"/>
    <lineage>
        <taxon>Bacteria</taxon>
        <taxon>Bacillati</taxon>
        <taxon>Bacillota</taxon>
        <taxon>Clostridia</taxon>
        <taxon>Eubacteriales</taxon>
        <taxon>Clostridiaceae</taxon>
        <taxon>Clostridium</taxon>
    </lineage>
</organism>
<dbReference type="InterPro" id="IPR002156">
    <property type="entry name" value="RNaseH_domain"/>
</dbReference>
<evidence type="ECO:0000259" key="1">
    <source>
        <dbReference type="PROSITE" id="PS50879"/>
    </source>
</evidence>
<dbReference type="OrthoDB" id="9811552at2"/>
<proteinExistence type="predicted"/>
<dbReference type="HOGENOM" id="CLU_030894_2_0_9"/>
<feature type="domain" description="RNase H type-1" evidence="1">
    <location>
        <begin position="71"/>
        <end position="210"/>
    </location>
</feature>
<dbReference type="eggNOG" id="COG0328">
    <property type="taxonomic scope" value="Bacteria"/>
</dbReference>
<accession>W6RTP9</accession>
<dbReference type="KEGG" id="clt:CM240_0806"/>
<dbReference type="Gene3D" id="3.40.970.10">
    <property type="entry name" value="Ribonuclease H1, N-terminal domain"/>
    <property type="match status" value="1"/>
</dbReference>
<dbReference type="Pfam" id="PF01693">
    <property type="entry name" value="Cauli_VI"/>
    <property type="match status" value="1"/>
</dbReference>
<evidence type="ECO:0000313" key="3">
    <source>
        <dbReference type="Proteomes" id="UP000019426"/>
    </source>
</evidence>
<gene>
    <name evidence="2" type="ORF">CM240_0806</name>
</gene>
<dbReference type="GO" id="GO:0004523">
    <property type="term" value="F:RNA-DNA hybrid ribonuclease activity"/>
    <property type="evidence" value="ECO:0007669"/>
    <property type="project" value="InterPro"/>
</dbReference>
<dbReference type="InterPro" id="IPR011320">
    <property type="entry name" value="RNase_H1_N"/>
</dbReference>
<dbReference type="Gene3D" id="3.30.420.10">
    <property type="entry name" value="Ribonuclease H-like superfamily/Ribonuclease H"/>
    <property type="match status" value="1"/>
</dbReference>
<dbReference type="EMBL" id="HG917868">
    <property type="protein sequence ID" value="CDM67971.1"/>
    <property type="molecule type" value="Genomic_DNA"/>
</dbReference>
<keyword evidence="3" id="KW-1185">Reference proteome</keyword>
<dbReference type="PATRIC" id="fig|1216932.3.peg.791"/>
<dbReference type="Pfam" id="PF00075">
    <property type="entry name" value="RNase_H"/>
    <property type="match status" value="1"/>
</dbReference>